<reference evidence="2 3" key="1">
    <citation type="journal article" date="2024" name="Plant Biotechnol. J.">
        <title>Dendrobium thyrsiflorum genome and its molecular insights into genes involved in important horticultural traits.</title>
        <authorList>
            <person name="Chen B."/>
            <person name="Wang J.Y."/>
            <person name="Zheng P.J."/>
            <person name="Li K.L."/>
            <person name="Liang Y.M."/>
            <person name="Chen X.F."/>
            <person name="Zhang C."/>
            <person name="Zhao X."/>
            <person name="He X."/>
            <person name="Zhang G.Q."/>
            <person name="Liu Z.J."/>
            <person name="Xu Q."/>
        </authorList>
    </citation>
    <scope>NUCLEOTIDE SEQUENCE [LARGE SCALE GENOMIC DNA]</scope>
    <source>
        <strain evidence="2">GZMU011</strain>
    </source>
</reference>
<dbReference type="EMBL" id="JANQDX010000004">
    <property type="protein sequence ID" value="KAL0925267.1"/>
    <property type="molecule type" value="Genomic_DNA"/>
</dbReference>
<comment type="caution">
    <text evidence="2">The sequence shown here is derived from an EMBL/GenBank/DDBJ whole genome shotgun (WGS) entry which is preliminary data.</text>
</comment>
<dbReference type="AlphaFoldDB" id="A0ABD0VRX8"/>
<proteinExistence type="predicted"/>
<feature type="compositionally biased region" description="Basic and acidic residues" evidence="1">
    <location>
        <begin position="48"/>
        <end position="60"/>
    </location>
</feature>
<dbReference type="Proteomes" id="UP001552299">
    <property type="component" value="Unassembled WGS sequence"/>
</dbReference>
<evidence type="ECO:0000313" key="2">
    <source>
        <dbReference type="EMBL" id="KAL0925267.1"/>
    </source>
</evidence>
<accession>A0ABD0VRX8</accession>
<evidence type="ECO:0000256" key="1">
    <source>
        <dbReference type="SAM" id="MobiDB-lite"/>
    </source>
</evidence>
<evidence type="ECO:0000313" key="3">
    <source>
        <dbReference type="Proteomes" id="UP001552299"/>
    </source>
</evidence>
<name>A0ABD0VRX8_DENTH</name>
<gene>
    <name evidence="2" type="ORF">M5K25_003587</name>
</gene>
<keyword evidence="3" id="KW-1185">Reference proteome</keyword>
<organism evidence="2 3">
    <name type="scientific">Dendrobium thyrsiflorum</name>
    <name type="common">Pinecone-like raceme dendrobium</name>
    <name type="synonym">Orchid</name>
    <dbReference type="NCBI Taxonomy" id="117978"/>
    <lineage>
        <taxon>Eukaryota</taxon>
        <taxon>Viridiplantae</taxon>
        <taxon>Streptophyta</taxon>
        <taxon>Embryophyta</taxon>
        <taxon>Tracheophyta</taxon>
        <taxon>Spermatophyta</taxon>
        <taxon>Magnoliopsida</taxon>
        <taxon>Liliopsida</taxon>
        <taxon>Asparagales</taxon>
        <taxon>Orchidaceae</taxon>
        <taxon>Epidendroideae</taxon>
        <taxon>Malaxideae</taxon>
        <taxon>Dendrobiinae</taxon>
        <taxon>Dendrobium</taxon>
    </lineage>
</organism>
<protein>
    <submittedName>
        <fullName evidence="2">Uncharacterized protein</fullName>
    </submittedName>
</protein>
<feature type="region of interest" description="Disordered" evidence="1">
    <location>
        <begin position="43"/>
        <end position="64"/>
    </location>
</feature>
<sequence>MPSLEVKFSKLDELLTQKQLYSEILMENMGDIVFLNGLENQEETDVSNGKKDGRGQERKATGQYNTMSPITNISAIFYKL</sequence>